<dbReference type="PANTHER" id="PTHR43080:SF2">
    <property type="entry name" value="CBS DOMAIN-CONTAINING PROTEIN"/>
    <property type="match status" value="1"/>
</dbReference>
<evidence type="ECO:0000313" key="5">
    <source>
        <dbReference type="Proteomes" id="UP000654993"/>
    </source>
</evidence>
<reference evidence="4" key="1">
    <citation type="submission" date="2020-08" db="EMBL/GenBank/DDBJ databases">
        <authorList>
            <person name="Uke A."/>
            <person name="Chhe C."/>
            <person name="Baramee S."/>
            <person name="Kosugi A."/>
        </authorList>
    </citation>
    <scope>NUCLEOTIDE SEQUENCE</scope>
    <source>
        <strain evidence="4">DA-C8</strain>
    </source>
</reference>
<dbReference type="SUPFAM" id="SSF54631">
    <property type="entry name" value="CBS-domain pair"/>
    <property type="match status" value="1"/>
</dbReference>
<dbReference type="AlphaFoldDB" id="A0A916VGC7"/>
<dbReference type="Gene3D" id="1.10.10.10">
    <property type="entry name" value="Winged helix-like DNA-binding domain superfamily/Winged helix DNA-binding domain"/>
    <property type="match status" value="1"/>
</dbReference>
<dbReference type="InterPro" id="IPR046342">
    <property type="entry name" value="CBS_dom_sf"/>
</dbReference>
<proteinExistence type="predicted"/>
<dbReference type="InterPro" id="IPR036388">
    <property type="entry name" value="WH-like_DNA-bd_sf"/>
</dbReference>
<feature type="domain" description="CBS" evidence="3">
    <location>
        <begin position="81"/>
        <end position="137"/>
    </location>
</feature>
<dbReference type="Pfam" id="PF08279">
    <property type="entry name" value="HTH_11"/>
    <property type="match status" value="1"/>
</dbReference>
<dbReference type="PROSITE" id="PS51371">
    <property type="entry name" value="CBS"/>
    <property type="match status" value="2"/>
</dbReference>
<organism evidence="4 5">
    <name type="scientific">Insulibacter thermoxylanivorax</name>
    <dbReference type="NCBI Taxonomy" id="2749268"/>
    <lineage>
        <taxon>Bacteria</taxon>
        <taxon>Bacillati</taxon>
        <taxon>Bacillota</taxon>
        <taxon>Bacilli</taxon>
        <taxon>Bacillales</taxon>
        <taxon>Paenibacillaceae</taxon>
        <taxon>Insulibacter</taxon>
    </lineage>
</organism>
<reference evidence="4" key="2">
    <citation type="journal article" date="2021" name="Data Brief">
        <title>Draft genome sequence data of the facultative, thermophilic, xylanolytic bacterium Paenibacillus sp. strain DA-C8.</title>
        <authorList>
            <person name="Chhe C."/>
            <person name="Uke A."/>
            <person name="Baramee S."/>
            <person name="Ungkulpasvich U."/>
            <person name="Tachaapaikoon C."/>
            <person name="Pason P."/>
            <person name="Waeonukul R."/>
            <person name="Ratanakhanokchai K."/>
            <person name="Kosugi A."/>
        </authorList>
    </citation>
    <scope>NUCLEOTIDE SEQUENCE</scope>
    <source>
        <strain evidence="4">DA-C8</strain>
    </source>
</reference>
<comment type="caution">
    <text evidence="4">The sequence shown here is derived from an EMBL/GenBank/DDBJ whole genome shotgun (WGS) entry which is preliminary data.</text>
</comment>
<dbReference type="SMART" id="SM00116">
    <property type="entry name" value="CBS"/>
    <property type="match status" value="2"/>
</dbReference>
<dbReference type="EMBL" id="BMAQ01000017">
    <property type="protein sequence ID" value="GFR38376.1"/>
    <property type="molecule type" value="Genomic_DNA"/>
</dbReference>
<sequence>MQLTARQHEIMEIVKQHEPITGDQIAEMIGVSRPTIRSDLAVLVMLGMLDAKPKVGYFLGTQMTTAAETLKQLHEKRVKDVMSRPVIVKESTTIQDAVITMFLEDVGNLVVAGENGELAGVVSRKDLLKFTLGNAAAPQMPVSMVMTRQPKVVTVSPEDPVLDAAAKMIHHQVDSLPVIEESGAIAGSISTETTTRLLLELAAAEVSAHERDRSVNR</sequence>
<evidence type="ECO:0000313" key="4">
    <source>
        <dbReference type="EMBL" id="GFR38376.1"/>
    </source>
</evidence>
<evidence type="ECO:0000256" key="2">
    <source>
        <dbReference type="PROSITE-ProRule" id="PRU00703"/>
    </source>
</evidence>
<evidence type="ECO:0000256" key="1">
    <source>
        <dbReference type="ARBA" id="ARBA00023122"/>
    </source>
</evidence>
<dbReference type="InterPro" id="IPR000644">
    <property type="entry name" value="CBS_dom"/>
</dbReference>
<evidence type="ECO:0000259" key="3">
    <source>
        <dbReference type="PROSITE" id="PS51371"/>
    </source>
</evidence>
<name>A0A916VGC7_9BACL</name>
<accession>A0A916VGC7</accession>
<dbReference type="SUPFAM" id="SSF46785">
    <property type="entry name" value="Winged helix' DNA-binding domain"/>
    <property type="match status" value="1"/>
</dbReference>
<dbReference type="Gene3D" id="3.10.580.10">
    <property type="entry name" value="CBS-domain"/>
    <property type="match status" value="1"/>
</dbReference>
<dbReference type="InterPro" id="IPR051257">
    <property type="entry name" value="Diverse_CBS-Domain"/>
</dbReference>
<gene>
    <name evidence="4" type="ORF">PRECH8_16720</name>
</gene>
<dbReference type="InterPro" id="IPR013196">
    <property type="entry name" value="HTH_11"/>
</dbReference>
<dbReference type="CDD" id="cd04617">
    <property type="entry name" value="CBS_pair_CcpN"/>
    <property type="match status" value="1"/>
</dbReference>
<protein>
    <recommendedName>
        <fullName evidence="3">CBS domain-containing protein</fullName>
    </recommendedName>
</protein>
<dbReference type="Pfam" id="PF00571">
    <property type="entry name" value="CBS"/>
    <property type="match status" value="2"/>
</dbReference>
<dbReference type="PANTHER" id="PTHR43080">
    <property type="entry name" value="CBS DOMAIN-CONTAINING PROTEIN CBSX3, MITOCHONDRIAL"/>
    <property type="match status" value="1"/>
</dbReference>
<keyword evidence="1 2" id="KW-0129">CBS domain</keyword>
<keyword evidence="5" id="KW-1185">Reference proteome</keyword>
<dbReference type="InterPro" id="IPR036390">
    <property type="entry name" value="WH_DNA-bd_sf"/>
</dbReference>
<dbReference type="Proteomes" id="UP000654993">
    <property type="component" value="Unassembled WGS sequence"/>
</dbReference>
<dbReference type="RefSeq" id="WP_200966626.1">
    <property type="nucleotide sequence ID" value="NZ_BMAQ01000017.1"/>
</dbReference>
<feature type="domain" description="CBS" evidence="3">
    <location>
        <begin position="146"/>
        <end position="205"/>
    </location>
</feature>